<gene>
    <name evidence="3" type="ORF">QE152_g370</name>
</gene>
<dbReference type="PANTHER" id="PTHR13354">
    <property type="entry name" value="ROUND SPERMATID BASIC PROTEIN 1"/>
    <property type="match status" value="1"/>
</dbReference>
<evidence type="ECO:0000256" key="2">
    <source>
        <dbReference type="SAM" id="MobiDB-lite"/>
    </source>
</evidence>
<dbReference type="AlphaFoldDB" id="A0AAW1NJ54"/>
<proteinExistence type="inferred from homology"/>
<dbReference type="PANTHER" id="PTHR13354:SF11">
    <property type="entry name" value="LYSINE-SPECIFIC DEMETHYLASE 9"/>
    <property type="match status" value="1"/>
</dbReference>
<evidence type="ECO:0008006" key="5">
    <source>
        <dbReference type="Google" id="ProtNLM"/>
    </source>
</evidence>
<name>A0AAW1NJ54_POPJA</name>
<feature type="compositionally biased region" description="Low complexity" evidence="2">
    <location>
        <begin position="411"/>
        <end position="420"/>
    </location>
</feature>
<evidence type="ECO:0000313" key="3">
    <source>
        <dbReference type="EMBL" id="KAK9758786.1"/>
    </source>
</evidence>
<feature type="compositionally biased region" description="Basic residues" evidence="2">
    <location>
        <begin position="1066"/>
        <end position="1075"/>
    </location>
</feature>
<feature type="region of interest" description="Disordered" evidence="2">
    <location>
        <begin position="368"/>
        <end position="484"/>
    </location>
</feature>
<accession>A0AAW1NJ54</accession>
<feature type="region of interest" description="Disordered" evidence="2">
    <location>
        <begin position="881"/>
        <end position="1075"/>
    </location>
</feature>
<dbReference type="Proteomes" id="UP001458880">
    <property type="component" value="Unassembled WGS sequence"/>
</dbReference>
<feature type="compositionally biased region" description="Polar residues" evidence="2">
    <location>
        <begin position="1049"/>
        <end position="1061"/>
    </location>
</feature>
<feature type="compositionally biased region" description="Basic and acidic residues" evidence="2">
    <location>
        <begin position="892"/>
        <end position="907"/>
    </location>
</feature>
<feature type="compositionally biased region" description="Low complexity" evidence="2">
    <location>
        <begin position="433"/>
        <end position="446"/>
    </location>
</feature>
<comment type="similarity">
    <text evidence="1">Belongs to the round spermatid basic protein 1 family.</text>
</comment>
<feature type="compositionally biased region" description="Basic and acidic residues" evidence="2">
    <location>
        <begin position="985"/>
        <end position="1001"/>
    </location>
</feature>
<reference evidence="3 4" key="1">
    <citation type="journal article" date="2024" name="BMC Genomics">
        <title>De novo assembly and annotation of Popillia japonica's genome with initial clues to its potential as an invasive pest.</title>
        <authorList>
            <person name="Cucini C."/>
            <person name="Boschi S."/>
            <person name="Funari R."/>
            <person name="Cardaioli E."/>
            <person name="Iannotti N."/>
            <person name="Marturano G."/>
            <person name="Paoli F."/>
            <person name="Bruttini M."/>
            <person name="Carapelli A."/>
            <person name="Frati F."/>
            <person name="Nardi F."/>
        </authorList>
    </citation>
    <scope>NUCLEOTIDE SEQUENCE [LARGE SCALE GENOMIC DNA]</scope>
    <source>
        <strain evidence="3">DMR45628</strain>
    </source>
</reference>
<feature type="compositionally biased region" description="Basic residues" evidence="2">
    <location>
        <begin position="928"/>
        <end position="945"/>
    </location>
</feature>
<evidence type="ECO:0000256" key="1">
    <source>
        <dbReference type="ARBA" id="ARBA00010560"/>
    </source>
</evidence>
<feature type="compositionally biased region" description="Basic and acidic residues" evidence="2">
    <location>
        <begin position="946"/>
        <end position="972"/>
    </location>
</feature>
<organism evidence="3 4">
    <name type="scientific">Popillia japonica</name>
    <name type="common">Japanese beetle</name>
    <dbReference type="NCBI Taxonomy" id="7064"/>
    <lineage>
        <taxon>Eukaryota</taxon>
        <taxon>Metazoa</taxon>
        <taxon>Ecdysozoa</taxon>
        <taxon>Arthropoda</taxon>
        <taxon>Hexapoda</taxon>
        <taxon>Insecta</taxon>
        <taxon>Pterygota</taxon>
        <taxon>Neoptera</taxon>
        <taxon>Endopterygota</taxon>
        <taxon>Coleoptera</taxon>
        <taxon>Polyphaga</taxon>
        <taxon>Scarabaeiformia</taxon>
        <taxon>Scarabaeidae</taxon>
        <taxon>Rutelinae</taxon>
        <taxon>Popillia</taxon>
    </lineage>
</organism>
<keyword evidence="4" id="KW-1185">Reference proteome</keyword>
<feature type="compositionally biased region" description="Basic and acidic residues" evidence="2">
    <location>
        <begin position="915"/>
        <end position="927"/>
    </location>
</feature>
<dbReference type="InterPro" id="IPR026306">
    <property type="entry name" value="RSBN1/Dpy-2/CEP530"/>
</dbReference>
<protein>
    <recommendedName>
        <fullName evidence="5">Round spermatid basic protein 1-like protein</fullName>
    </recommendedName>
</protein>
<sequence>MSSIKIVLLSELVLIVQKLKWRAHIFQDTPLIKIDVVWLRRWRQVKTYNRICERKASKFGQTQIVDVLSIKNYWTNADLIVKRSLNNVIGAMASTNECLLENVYLSDNEAETLIPSDITLCCVCKRNSTNCNCDLKNGLRNGVSTGPTIYKNPIFIKSTNTIEFVPEPVSEANIDESFLSVKPVLDEVLNLVSLSRRSSIDEIAENCSSEFAINNNNHSGIIEMKEKENNCINNRDDPVEAEDLKKKGIKKDPLSTDPKLALNTSVKLEKSQCFLKSHNCPSKITSRKGEDKPENGQHHNMANNQCISRNSVNIISEHRCSTMRPSALVEKIDYTLLEGKKGVDLLTAIEMQTNANLAKMEMCLSSSDFSDRDIPRKAQRTRSVESVLDEQPKNSSRQGVKRPRSVDFGLSASYSSSSPSEPNCKMPRLQEGTTESSTEPTSSPTTHKNSHHRERKDSKSTGSHSRSSRRNDHSSKRRSHRTNIGVQVHLKDQHRGGLKLMEPRPILTLNGNLWYPPSEMKLKYRKYFHIEVHSNGGAKVMHTYQDEIKHLDRHSMQELVHEYFKLAFSEDDHGNAHFVMAIVHGAATYLPDLLQYMAEHYPALTVKNGLLNRTSDLETTTLAAYNDNVIKHYDMGTVRYGPLHQVSLVGTAHEEVGGYFPDVLDKLEENPFLNATMPWGSLSVVQMKRTESNDGPILWCRPGEQLVPTADSRSPIKRKRTGINELRNLQYLPRLSEAREHLFEDRTKAHADHVDHGVDRKTTAAVGILKAIHAGKTDSGSNRITKDVVAFDAKDFDVLSEKLQLDLHEPPISQCVTWIEDAKLNQLRRDGIKYARVNLCDNDIYFLPRKIIHQFRTVTAVTSVAWHVRLRQYYESSPSCRIPVFEPQENNEPVKDDHSSSRHDKVKQEKHRHHDEKSKSKYKTDHHDRHRDKSRSSKERHKSHKHDRDHDRKHRDESRHDRRKSRYSEKKYSSSSSSSKSRRSRDREERRKSHSKDEKAQRPIVDGRPPKEPAIQRSIPIPEKSEEDKDILNSSSISSSSKETHNDSFSDNPIQVSTDASQVKKLVPKKKKRTVSQHIDVLGDILKDMDNQK</sequence>
<dbReference type="EMBL" id="JASPKY010000003">
    <property type="protein sequence ID" value="KAK9758786.1"/>
    <property type="molecule type" value="Genomic_DNA"/>
</dbReference>
<dbReference type="GO" id="GO:0005634">
    <property type="term" value="C:nucleus"/>
    <property type="evidence" value="ECO:0007669"/>
    <property type="project" value="InterPro"/>
</dbReference>
<evidence type="ECO:0000313" key="4">
    <source>
        <dbReference type="Proteomes" id="UP001458880"/>
    </source>
</evidence>
<comment type="caution">
    <text evidence="3">The sequence shown here is derived from an EMBL/GenBank/DDBJ whole genome shotgun (WGS) entry which is preliminary data.</text>
</comment>